<dbReference type="EMBL" id="JACGCI010000132">
    <property type="protein sequence ID" value="KAF6743917.1"/>
    <property type="molecule type" value="Genomic_DNA"/>
</dbReference>
<dbReference type="Proteomes" id="UP000521943">
    <property type="component" value="Unassembled WGS sequence"/>
</dbReference>
<evidence type="ECO:0000256" key="1">
    <source>
        <dbReference type="SAM" id="SignalP"/>
    </source>
</evidence>
<proteinExistence type="predicted"/>
<gene>
    <name evidence="2" type="ORF">DFP72DRAFT_1079333</name>
</gene>
<dbReference type="AlphaFoldDB" id="A0A8H6HCY4"/>
<organism evidence="2 3">
    <name type="scientific">Ephemerocybe angulata</name>
    <dbReference type="NCBI Taxonomy" id="980116"/>
    <lineage>
        <taxon>Eukaryota</taxon>
        <taxon>Fungi</taxon>
        <taxon>Dikarya</taxon>
        <taxon>Basidiomycota</taxon>
        <taxon>Agaricomycotina</taxon>
        <taxon>Agaricomycetes</taxon>
        <taxon>Agaricomycetidae</taxon>
        <taxon>Agaricales</taxon>
        <taxon>Agaricineae</taxon>
        <taxon>Psathyrellaceae</taxon>
        <taxon>Ephemerocybe</taxon>
    </lineage>
</organism>
<name>A0A8H6HCY4_9AGAR</name>
<feature type="chain" id="PRO_5034536391" evidence="1">
    <location>
        <begin position="22"/>
        <end position="153"/>
    </location>
</feature>
<sequence length="153" mass="17160">MKVTIPSILLGMLSLSTCAFAYLHYNELDARDSTNSLLVERNTIEVPFQHSLRSFLDGAADAYQRALTDEHKDKVSVTISFRLKGKRIDDKPDIKHTCPKNWNANTMRSELWPELNATTKCTLHMGADYNPAITSLQGIYSGITIILNCDPSK</sequence>
<comment type="caution">
    <text evidence="2">The sequence shown here is derived from an EMBL/GenBank/DDBJ whole genome shotgun (WGS) entry which is preliminary data.</text>
</comment>
<reference evidence="2 3" key="1">
    <citation type="submission" date="2020-07" db="EMBL/GenBank/DDBJ databases">
        <title>Comparative genomics of pyrophilous fungi reveals a link between fire events and developmental genes.</title>
        <authorList>
            <consortium name="DOE Joint Genome Institute"/>
            <person name="Steindorff A.S."/>
            <person name="Carver A."/>
            <person name="Calhoun S."/>
            <person name="Stillman K."/>
            <person name="Liu H."/>
            <person name="Lipzen A."/>
            <person name="Pangilinan J."/>
            <person name="Labutti K."/>
            <person name="Bruns T.D."/>
            <person name="Grigoriev I.V."/>
        </authorList>
    </citation>
    <scope>NUCLEOTIDE SEQUENCE [LARGE SCALE GENOMIC DNA]</scope>
    <source>
        <strain evidence="2 3">CBS 144469</strain>
    </source>
</reference>
<evidence type="ECO:0000313" key="2">
    <source>
        <dbReference type="EMBL" id="KAF6743917.1"/>
    </source>
</evidence>
<evidence type="ECO:0000313" key="3">
    <source>
        <dbReference type="Proteomes" id="UP000521943"/>
    </source>
</evidence>
<keyword evidence="3" id="KW-1185">Reference proteome</keyword>
<keyword evidence="1" id="KW-0732">Signal</keyword>
<protein>
    <submittedName>
        <fullName evidence="2">Uncharacterized protein</fullName>
    </submittedName>
</protein>
<accession>A0A8H6HCY4</accession>
<feature type="signal peptide" evidence="1">
    <location>
        <begin position="1"/>
        <end position="21"/>
    </location>
</feature>